<dbReference type="SUPFAM" id="SSF56112">
    <property type="entry name" value="Protein kinase-like (PK-like)"/>
    <property type="match status" value="1"/>
</dbReference>
<feature type="domain" description="Protein kinase" evidence="4">
    <location>
        <begin position="686"/>
        <end position="970"/>
    </location>
</feature>
<dbReference type="InterPro" id="IPR000719">
    <property type="entry name" value="Prot_kinase_dom"/>
</dbReference>
<gene>
    <name evidence="5" type="ORF">BSAL_82220</name>
</gene>
<dbReference type="SMART" id="SM00220">
    <property type="entry name" value="S_TKc"/>
    <property type="match status" value="1"/>
</dbReference>
<proteinExistence type="predicted"/>
<evidence type="ECO:0000256" key="1">
    <source>
        <dbReference type="ARBA" id="ARBA00022741"/>
    </source>
</evidence>
<dbReference type="GO" id="GO:0004674">
    <property type="term" value="F:protein serine/threonine kinase activity"/>
    <property type="evidence" value="ECO:0007669"/>
    <property type="project" value="TreeGrafter"/>
</dbReference>
<keyword evidence="2" id="KW-0067">ATP-binding</keyword>
<reference evidence="6" key="1">
    <citation type="submission" date="2015-09" db="EMBL/GenBank/DDBJ databases">
        <authorList>
            <consortium name="Pathogen Informatics"/>
        </authorList>
    </citation>
    <scope>NUCLEOTIDE SEQUENCE [LARGE SCALE GENOMIC DNA]</scope>
    <source>
        <strain evidence="6">Lake Konstanz</strain>
    </source>
</reference>
<dbReference type="PANTHER" id="PTHR48012">
    <property type="entry name" value="STERILE20-LIKE KINASE, ISOFORM B-RELATED"/>
    <property type="match status" value="1"/>
</dbReference>
<keyword evidence="5" id="KW-0418">Kinase</keyword>
<protein>
    <submittedName>
        <fullName evidence="5">Protein kinase, putative</fullName>
    </submittedName>
</protein>
<feature type="compositionally biased region" description="Basic and acidic residues" evidence="3">
    <location>
        <begin position="561"/>
        <end position="571"/>
    </location>
</feature>
<dbReference type="EMBL" id="CYKH01000904">
    <property type="protein sequence ID" value="CUG62934.1"/>
    <property type="molecule type" value="Genomic_DNA"/>
</dbReference>
<dbReference type="PROSITE" id="PS50011">
    <property type="entry name" value="PROTEIN_KINASE_DOM"/>
    <property type="match status" value="1"/>
</dbReference>
<evidence type="ECO:0000256" key="3">
    <source>
        <dbReference type="SAM" id="MobiDB-lite"/>
    </source>
</evidence>
<feature type="region of interest" description="Disordered" evidence="3">
    <location>
        <begin position="541"/>
        <end position="571"/>
    </location>
</feature>
<keyword evidence="6" id="KW-1185">Reference proteome</keyword>
<evidence type="ECO:0000256" key="2">
    <source>
        <dbReference type="ARBA" id="ARBA00022840"/>
    </source>
</evidence>
<dbReference type="Gene3D" id="1.10.510.10">
    <property type="entry name" value="Transferase(Phosphotransferase) domain 1"/>
    <property type="match status" value="1"/>
</dbReference>
<accession>A0A0S4J1Z7</accession>
<keyword evidence="1" id="KW-0547">Nucleotide-binding</keyword>
<sequence>MNGVVTAYNTASGMAKVEQTTCAERTVFSVSLKGTPVRYMPMIVGQPIRFHDLGRGSGSFLGLAAPQPPSATPAVVATPTGGSSVSIAKSISLTGVVTSMGIRFHAISIPALGVSVCLPLAVVPSWASSSIGVGCVVDCVLHRGTVMVKTLTALRLVDGTELTADPAADAPPPTTSVPVVGMFESEAPEVRHAAAKLNRDQQQAAAGDYSDVVVKQEHHLQEICSDSTMQQFSSRLGSQLGTWSIHGFDPSFFFSPELNIRFLHANLELVNNTPPLVCQGDVLQVQLWSFWTLEGMSMDLRIVDEGGVDVTKHVAAISIIVPDELEVTNMGDMRAQQVCAFEVKLLPFHMDETCEIFIEVSAKKEGLLLPESVASIGSDGVTLFNNNSGDAGLDAVPSTAQQRCVATTILSRPIFVRSAAIAKGERSLDEKSLSHTYWVRNVLAPHEHVVSGFIDPGRSNTLVMDTELYESLNLINSEREVLVIDRDDLKLQTILDGALYIVDKIADTHAKASALLWYVDSVFSAQRQHLFATTTAKDTNNASTSTAGIGSRRPGGSKLRTGLDSRKRARHVEAPRPSVMRLGDVTEGLCRHRALLYKFLCDAVRVPCYLIRGEHQSPTDADAERHSWNVVVVGARHMMMVADSTLSPHRLLPWPDPCYRGPQLLLPDNLSSAFHVVMIAGGSHRPHILEECGRGASAYVKRCVIGGLTCVVKLPRQEVDVVPLRREFELLSTFGHIPNIVRTFGWFKGIILEHFPLSLLALMNMLLLRRSRLGEKQIRQVLEAILTALHHLHDAHFVHRDVKAENVLVNVHRCRQCIQFGTVCKECSLAQVALADFADCHELKESGSPATFISSSLPAVGTAPYAAPEIEHELPFSCAADIWSVGILASEMLLMQLPNRTSNPTGRTGHLVHPSTRKSQPVFIPGPAAVDPPWVEGFLSAACVVEWQKRATAVELQALIRSGKEPHPNSKVGESKRNA</sequence>
<dbReference type="Proteomes" id="UP000051952">
    <property type="component" value="Unassembled WGS sequence"/>
</dbReference>
<evidence type="ECO:0000259" key="4">
    <source>
        <dbReference type="PROSITE" id="PS50011"/>
    </source>
</evidence>
<dbReference type="InterPro" id="IPR050629">
    <property type="entry name" value="STE20/SPS1-PAK"/>
</dbReference>
<dbReference type="AlphaFoldDB" id="A0A0S4J1Z7"/>
<dbReference type="GO" id="GO:0005524">
    <property type="term" value="F:ATP binding"/>
    <property type="evidence" value="ECO:0007669"/>
    <property type="project" value="UniProtKB-KW"/>
</dbReference>
<evidence type="ECO:0000313" key="5">
    <source>
        <dbReference type="EMBL" id="CUG62934.1"/>
    </source>
</evidence>
<evidence type="ECO:0000313" key="6">
    <source>
        <dbReference type="Proteomes" id="UP000051952"/>
    </source>
</evidence>
<dbReference type="InterPro" id="IPR055164">
    <property type="entry name" value="EDR1/CTR1/ARMC3-like_pept-like"/>
</dbReference>
<dbReference type="GO" id="GO:0005737">
    <property type="term" value="C:cytoplasm"/>
    <property type="evidence" value="ECO:0007669"/>
    <property type="project" value="TreeGrafter"/>
</dbReference>
<dbReference type="Pfam" id="PF00069">
    <property type="entry name" value="Pkinase"/>
    <property type="match status" value="1"/>
</dbReference>
<dbReference type="VEuPathDB" id="TriTrypDB:BSAL_82220"/>
<dbReference type="OrthoDB" id="7537227at2759"/>
<dbReference type="PROSITE" id="PS00108">
    <property type="entry name" value="PROTEIN_KINASE_ST"/>
    <property type="match status" value="1"/>
</dbReference>
<dbReference type="Pfam" id="PF14381">
    <property type="entry name" value="EDR1_CTR1_ARMC3_pept"/>
    <property type="match status" value="1"/>
</dbReference>
<dbReference type="InterPro" id="IPR011009">
    <property type="entry name" value="Kinase-like_dom_sf"/>
</dbReference>
<dbReference type="InterPro" id="IPR008271">
    <property type="entry name" value="Ser/Thr_kinase_AS"/>
</dbReference>
<name>A0A0S4J1Z7_BODSA</name>
<keyword evidence="5" id="KW-0808">Transferase</keyword>
<organism evidence="5 6">
    <name type="scientific">Bodo saltans</name>
    <name type="common">Flagellated protozoan</name>
    <dbReference type="NCBI Taxonomy" id="75058"/>
    <lineage>
        <taxon>Eukaryota</taxon>
        <taxon>Discoba</taxon>
        <taxon>Euglenozoa</taxon>
        <taxon>Kinetoplastea</taxon>
        <taxon>Metakinetoplastina</taxon>
        <taxon>Eubodonida</taxon>
        <taxon>Bodonidae</taxon>
        <taxon>Bodo</taxon>
    </lineage>
</organism>